<dbReference type="FunCoup" id="A0A4Q1BL19">
    <property type="interactions" value="94"/>
</dbReference>
<dbReference type="InterPro" id="IPR028281">
    <property type="entry name" value="Sirohaem_synthase_central"/>
</dbReference>
<keyword evidence="11" id="KW-1185">Reference proteome</keyword>
<dbReference type="Gene3D" id="3.40.50.720">
    <property type="entry name" value="NAD(P)-binding Rossmann-like Domain"/>
    <property type="match status" value="1"/>
</dbReference>
<evidence type="ECO:0000256" key="1">
    <source>
        <dbReference type="ARBA" id="ARBA00005010"/>
    </source>
</evidence>
<accession>A0A4Q1BL19</accession>
<dbReference type="PANTHER" id="PTHR35330">
    <property type="entry name" value="SIROHEME BIOSYNTHESIS PROTEIN MET8"/>
    <property type="match status" value="1"/>
</dbReference>
<name>A0A4Q1BL19_TREME</name>
<feature type="domain" description="Siroheme synthase central" evidence="9">
    <location>
        <begin position="143"/>
        <end position="166"/>
    </location>
</feature>
<dbReference type="NCBIfam" id="TIGR01470">
    <property type="entry name" value="cysG_Nterm"/>
    <property type="match status" value="1"/>
</dbReference>
<evidence type="ECO:0000256" key="5">
    <source>
        <dbReference type="ARBA" id="ARBA00023244"/>
    </source>
</evidence>
<reference evidence="10 11" key="1">
    <citation type="submission" date="2016-06" db="EMBL/GenBank/DDBJ databases">
        <title>Evolution of pathogenesis and genome organization in the Tremellales.</title>
        <authorList>
            <person name="Cuomo C."/>
            <person name="Litvintseva A."/>
            <person name="Heitman J."/>
            <person name="Chen Y."/>
            <person name="Sun S."/>
            <person name="Springer D."/>
            <person name="Dromer F."/>
            <person name="Young S."/>
            <person name="Zeng Q."/>
            <person name="Chapman S."/>
            <person name="Gujja S."/>
            <person name="Saif S."/>
            <person name="Birren B."/>
        </authorList>
    </citation>
    <scope>NUCLEOTIDE SEQUENCE [LARGE SCALE GENOMIC DNA]</scope>
    <source>
        <strain evidence="10 11">ATCC 28783</strain>
    </source>
</reference>
<dbReference type="InterPro" id="IPR006367">
    <property type="entry name" value="Sirohaem_synthase_N"/>
</dbReference>
<proteinExistence type="predicted"/>
<evidence type="ECO:0000259" key="8">
    <source>
        <dbReference type="Pfam" id="PF14823"/>
    </source>
</evidence>
<gene>
    <name evidence="10" type="ORF">M231_04244</name>
</gene>
<keyword evidence="3" id="KW-0560">Oxidoreductase</keyword>
<comment type="pathway">
    <text evidence="1">Porphyrin-containing compound metabolism; siroheme biosynthesis; sirohydrochlorin from precorrin-2: step 1/1.</text>
</comment>
<dbReference type="STRING" id="5217.A0A4Q1BL19"/>
<evidence type="ECO:0000256" key="2">
    <source>
        <dbReference type="ARBA" id="ARBA00012400"/>
    </source>
</evidence>
<keyword evidence="4" id="KW-0520">NAD</keyword>
<evidence type="ECO:0000256" key="6">
    <source>
        <dbReference type="ARBA" id="ARBA00047561"/>
    </source>
</evidence>
<dbReference type="Gene3D" id="1.10.3280.10">
    <property type="entry name" value="Siroheme synthase, domain 3"/>
    <property type="match status" value="1"/>
</dbReference>
<dbReference type="InParanoid" id="A0A4Q1BL19"/>
<evidence type="ECO:0000256" key="4">
    <source>
        <dbReference type="ARBA" id="ARBA00023027"/>
    </source>
</evidence>
<dbReference type="VEuPathDB" id="FungiDB:TREMEDRAFT_35940"/>
<dbReference type="SUPFAM" id="SSF51735">
    <property type="entry name" value="NAD(P)-binding Rossmann-fold domains"/>
    <property type="match status" value="1"/>
</dbReference>
<dbReference type="Pfam" id="PF13241">
    <property type="entry name" value="NAD_binding_7"/>
    <property type="match status" value="1"/>
</dbReference>
<dbReference type="EC" id="1.3.1.76" evidence="2"/>
<comment type="caution">
    <text evidence="10">The sequence shown here is derived from an EMBL/GenBank/DDBJ whole genome shotgun (WGS) entry which is preliminary data.</text>
</comment>
<dbReference type="GO" id="GO:0043115">
    <property type="term" value="F:precorrin-2 dehydrogenase activity"/>
    <property type="evidence" value="ECO:0007669"/>
    <property type="project" value="UniProtKB-EC"/>
</dbReference>
<dbReference type="Gene3D" id="3.30.160.110">
    <property type="entry name" value="Siroheme synthase, domain 2"/>
    <property type="match status" value="1"/>
</dbReference>
<keyword evidence="7" id="KW-0812">Transmembrane</keyword>
<evidence type="ECO:0000313" key="11">
    <source>
        <dbReference type="Proteomes" id="UP000289152"/>
    </source>
</evidence>
<sequence length="311" mass="35025">MEKPQEKSTPTSSLLLAFRLESRPVLLIGGGPVSHSRLIHLISCGSHITLISPTITSEISSLISSSNSSPFPSKITYLKRLYKGESDDIKVKDFSIVLTAIDDPIISKETYELCKFHRIPINVADVPDLCDFYFGAQFKKGLIQVMVSTSGKGPRVGAMIRDIIEDCLPEELESSVEGVGILRKELREKVPGIGGDKSKKRMEWMKSICDAWGLDNLKLFKEEKIREWVFINGWEKDRVVRPDQIPWNEMPEEIRIQYRKGMKKDKRVGKLDVGGTEMFFGLLGWVLGTALGALFMLGLAMLISWYMSHKS</sequence>
<evidence type="ECO:0000259" key="9">
    <source>
        <dbReference type="Pfam" id="PF14824"/>
    </source>
</evidence>
<dbReference type="InterPro" id="IPR028162">
    <property type="entry name" value="Met8_C"/>
</dbReference>
<dbReference type="GO" id="GO:0004325">
    <property type="term" value="F:ferrochelatase activity"/>
    <property type="evidence" value="ECO:0007669"/>
    <property type="project" value="InterPro"/>
</dbReference>
<dbReference type="UniPathway" id="UPA00262">
    <property type="reaction ID" value="UER00222"/>
</dbReference>
<feature type="domain" description="Siroheme biosynthesis protein Met8 C-terminal" evidence="8">
    <location>
        <begin position="169"/>
        <end position="239"/>
    </location>
</feature>
<evidence type="ECO:0000256" key="3">
    <source>
        <dbReference type="ARBA" id="ARBA00023002"/>
    </source>
</evidence>
<dbReference type="Proteomes" id="UP000289152">
    <property type="component" value="Unassembled WGS sequence"/>
</dbReference>
<dbReference type="PANTHER" id="PTHR35330:SF1">
    <property type="entry name" value="SIROHEME BIOSYNTHESIS PROTEIN MET8"/>
    <property type="match status" value="1"/>
</dbReference>
<protein>
    <recommendedName>
        <fullName evidence="2">precorrin-2 dehydrogenase</fullName>
        <ecNumber evidence="2">1.3.1.76</ecNumber>
    </recommendedName>
</protein>
<organism evidence="10 11">
    <name type="scientific">Tremella mesenterica</name>
    <name type="common">Jelly fungus</name>
    <dbReference type="NCBI Taxonomy" id="5217"/>
    <lineage>
        <taxon>Eukaryota</taxon>
        <taxon>Fungi</taxon>
        <taxon>Dikarya</taxon>
        <taxon>Basidiomycota</taxon>
        <taxon>Agaricomycotina</taxon>
        <taxon>Tremellomycetes</taxon>
        <taxon>Tremellales</taxon>
        <taxon>Tremellaceae</taxon>
        <taxon>Tremella</taxon>
    </lineage>
</organism>
<evidence type="ECO:0000256" key="7">
    <source>
        <dbReference type="SAM" id="Phobius"/>
    </source>
</evidence>
<evidence type="ECO:0000313" key="10">
    <source>
        <dbReference type="EMBL" id="RXK38479.1"/>
    </source>
</evidence>
<keyword evidence="7" id="KW-0472">Membrane</keyword>
<feature type="transmembrane region" description="Helical" evidence="7">
    <location>
        <begin position="278"/>
        <end position="306"/>
    </location>
</feature>
<dbReference type="InterPro" id="IPR028161">
    <property type="entry name" value="Met8-like"/>
</dbReference>
<dbReference type="AlphaFoldDB" id="A0A4Q1BL19"/>
<dbReference type="Pfam" id="PF14824">
    <property type="entry name" value="Sirohm_synth_M"/>
    <property type="match status" value="1"/>
</dbReference>
<dbReference type="EMBL" id="SDIL01000047">
    <property type="protein sequence ID" value="RXK38479.1"/>
    <property type="molecule type" value="Genomic_DNA"/>
</dbReference>
<dbReference type="Pfam" id="PF14823">
    <property type="entry name" value="Sirohm_synth_C"/>
    <property type="match status" value="1"/>
</dbReference>
<dbReference type="GO" id="GO:0019354">
    <property type="term" value="P:siroheme biosynthetic process"/>
    <property type="evidence" value="ECO:0007669"/>
    <property type="project" value="UniProtKB-UniPathway"/>
</dbReference>
<keyword evidence="5" id="KW-0627">Porphyrin biosynthesis</keyword>
<keyword evidence="7" id="KW-1133">Transmembrane helix</keyword>
<comment type="catalytic activity">
    <reaction evidence="6">
        <text>precorrin-2 + NAD(+) = sirohydrochlorin + NADH + 2 H(+)</text>
        <dbReference type="Rhea" id="RHEA:15613"/>
        <dbReference type="ChEBI" id="CHEBI:15378"/>
        <dbReference type="ChEBI" id="CHEBI:57540"/>
        <dbReference type="ChEBI" id="CHEBI:57945"/>
        <dbReference type="ChEBI" id="CHEBI:58351"/>
        <dbReference type="ChEBI" id="CHEBI:58827"/>
        <dbReference type="EC" id="1.3.1.76"/>
    </reaction>
</comment>
<dbReference type="SUPFAM" id="SSF75615">
    <property type="entry name" value="Siroheme synthase middle domains-like"/>
    <property type="match status" value="1"/>
</dbReference>
<dbReference type="InterPro" id="IPR036291">
    <property type="entry name" value="NAD(P)-bd_dom_sf"/>
</dbReference>
<dbReference type="OrthoDB" id="1721126at2759"/>